<name>A0A914YXR0_9BILA</name>
<dbReference type="PANTHER" id="PTHR33488">
    <property type="entry name" value="ZGC:162509"/>
    <property type="match status" value="1"/>
</dbReference>
<reference evidence="3" key="1">
    <citation type="submission" date="2022-11" db="UniProtKB">
        <authorList>
            <consortium name="WormBaseParasite"/>
        </authorList>
    </citation>
    <scope>IDENTIFICATION</scope>
</reference>
<dbReference type="PANTHER" id="PTHR33488:SF2">
    <property type="entry name" value="EARLY ENDOSOME ANTIGEN 1-LIKE"/>
    <property type="match status" value="1"/>
</dbReference>
<evidence type="ECO:0000313" key="3">
    <source>
        <dbReference type="WBParaSite" id="PSU_v2.g2872.t1"/>
    </source>
</evidence>
<dbReference type="AlphaFoldDB" id="A0A914YXR0"/>
<proteinExistence type="predicted"/>
<keyword evidence="2" id="KW-1185">Reference proteome</keyword>
<sequence>MVEYIGKECRKAETTAENLLHAPMACSLIQTLAILAKCTKDVSLISDDSKERFDYLKRPNSFRASLYEVINAMCKAFRTANNAMDKIHLSLESMPDLMNDCLEALYRPNDPDSQNIIDYALSFITDTADKCVKYAQEADKDCQFALSIIEELSVSAAATQGLKERRTETNQIEYDDQLRQQKQTEEAIKEYKNLIKEQKQVIEDAREDYKIRMAQSTDFTGVFGAMFVDNFEKIVSSAGNMVSLLGGPSGAIIKAAPGVVGAIAGLLKDYTDSKKESLLDKVMDGTVFDLITKIINESYEDVTAHIEIHLSTFKGIKMYESKSNIGKMLQNAAENIRQSLKSIQKKEPKCKEEFEVAKGAAIIHLRNYETMMNFLKSEEETFQQMSSEERETVMKIRLDNLKVSRETLAAEREYQEKLRKEKAEAIEKYSKIITNLALLKIEEIDLKEVLIYLQQGVKQLTKVQVAWGRIVDFFSSIKNMVDGPLVTHIKGMSTNVKMITDKEDKSVSVFQRKLLLREIMKACAVSYVLMESAEIYKTISQNYITPVIDGSILNIALTKDEAKEKLHMVSSDFDALKAAVQDTLNKHTEKLSATVYAKMEGLHNNYAIEDKKE</sequence>
<feature type="coiled-coil region" evidence="1">
    <location>
        <begin position="174"/>
        <end position="208"/>
    </location>
</feature>
<evidence type="ECO:0000256" key="1">
    <source>
        <dbReference type="SAM" id="Coils"/>
    </source>
</evidence>
<evidence type="ECO:0000313" key="2">
    <source>
        <dbReference type="Proteomes" id="UP000887577"/>
    </source>
</evidence>
<dbReference type="WBParaSite" id="PSU_v2.g2872.t1">
    <property type="protein sequence ID" value="PSU_v2.g2872.t1"/>
    <property type="gene ID" value="PSU_v2.g2872"/>
</dbReference>
<protein>
    <submittedName>
        <fullName evidence="3">Uncharacterized protein</fullName>
    </submittedName>
</protein>
<keyword evidence="1" id="KW-0175">Coiled coil</keyword>
<organism evidence="2 3">
    <name type="scientific">Panagrolaimus superbus</name>
    <dbReference type="NCBI Taxonomy" id="310955"/>
    <lineage>
        <taxon>Eukaryota</taxon>
        <taxon>Metazoa</taxon>
        <taxon>Ecdysozoa</taxon>
        <taxon>Nematoda</taxon>
        <taxon>Chromadorea</taxon>
        <taxon>Rhabditida</taxon>
        <taxon>Tylenchina</taxon>
        <taxon>Panagrolaimomorpha</taxon>
        <taxon>Panagrolaimoidea</taxon>
        <taxon>Panagrolaimidae</taxon>
        <taxon>Panagrolaimus</taxon>
    </lineage>
</organism>
<dbReference type="Proteomes" id="UP000887577">
    <property type="component" value="Unplaced"/>
</dbReference>
<accession>A0A914YXR0</accession>